<dbReference type="Proteomes" id="UP000092024">
    <property type="component" value="Unassembled WGS sequence"/>
</dbReference>
<dbReference type="STRING" id="1844972.A7K91_06040"/>
<evidence type="ECO:0000256" key="1">
    <source>
        <dbReference type="SAM" id="Phobius"/>
    </source>
</evidence>
<accession>A0A1A5YD40</accession>
<evidence type="ECO:0000313" key="3">
    <source>
        <dbReference type="Proteomes" id="UP000092024"/>
    </source>
</evidence>
<proteinExistence type="predicted"/>
<feature type="transmembrane region" description="Helical" evidence="1">
    <location>
        <begin position="20"/>
        <end position="38"/>
    </location>
</feature>
<keyword evidence="1" id="KW-0812">Transmembrane</keyword>
<comment type="caution">
    <text evidence="2">The sequence shown here is derived from an EMBL/GenBank/DDBJ whole genome shotgun (WGS) entry which is preliminary data.</text>
</comment>
<dbReference type="RefSeq" id="WP_068685910.1">
    <property type="nucleotide sequence ID" value="NZ_LYPA01000071.1"/>
</dbReference>
<dbReference type="EMBL" id="LYPA01000071">
    <property type="protein sequence ID" value="OBR63513.1"/>
    <property type="molecule type" value="Genomic_DNA"/>
</dbReference>
<keyword evidence="1" id="KW-0472">Membrane</keyword>
<feature type="transmembrane region" description="Helical" evidence="1">
    <location>
        <begin position="45"/>
        <end position="66"/>
    </location>
</feature>
<dbReference type="OrthoDB" id="2679967at2"/>
<reference evidence="2 3" key="1">
    <citation type="submission" date="2016-05" db="EMBL/GenBank/DDBJ databases">
        <title>Paenibacillus oryzae. sp. nov., isolated from the rice root.</title>
        <authorList>
            <person name="Zhang J."/>
            <person name="Zhang X."/>
        </authorList>
    </citation>
    <scope>NUCLEOTIDE SEQUENCE [LARGE SCALE GENOMIC DNA]</scope>
    <source>
        <strain evidence="2 3">1DrF-4</strain>
    </source>
</reference>
<gene>
    <name evidence="2" type="ORF">A7K91_06040</name>
</gene>
<name>A0A1A5YD40_9BACL</name>
<organism evidence="2 3">
    <name type="scientific">Paenibacillus oryzae</name>
    <dbReference type="NCBI Taxonomy" id="1844972"/>
    <lineage>
        <taxon>Bacteria</taxon>
        <taxon>Bacillati</taxon>
        <taxon>Bacillota</taxon>
        <taxon>Bacilli</taxon>
        <taxon>Bacillales</taxon>
        <taxon>Paenibacillaceae</taxon>
        <taxon>Paenibacillus</taxon>
    </lineage>
</organism>
<keyword evidence="1" id="KW-1133">Transmembrane helix</keyword>
<evidence type="ECO:0000313" key="2">
    <source>
        <dbReference type="EMBL" id="OBR63513.1"/>
    </source>
</evidence>
<protein>
    <recommendedName>
        <fullName evidence="4">DUF2759 domain-containing protein</fullName>
    </recommendedName>
</protein>
<keyword evidence="3" id="KW-1185">Reference proteome</keyword>
<evidence type="ECO:0008006" key="4">
    <source>
        <dbReference type="Google" id="ProtNLM"/>
    </source>
</evidence>
<dbReference type="AlphaFoldDB" id="A0A1A5YD40"/>
<sequence length="73" mass="8189">MFLAEEAVKSAGLNIDPFDWFMLAFTVIIAIGFVRLVTARPRKNVFAIGFTTVALGLFLFIDYVMIFKVWPAG</sequence>